<dbReference type="PROSITE" id="PS00640">
    <property type="entry name" value="THIOL_PROTEASE_ASN"/>
    <property type="match status" value="1"/>
</dbReference>
<feature type="signal peptide" evidence="4">
    <location>
        <begin position="1"/>
        <end position="16"/>
    </location>
</feature>
<dbReference type="SMART" id="SM00645">
    <property type="entry name" value="Pept_C1"/>
    <property type="match status" value="1"/>
</dbReference>
<dbReference type="InterPro" id="IPR000169">
    <property type="entry name" value="Pept_cys_AS"/>
</dbReference>
<feature type="chain" id="PRO_5031193775" description="Peptidase C1A papain C-terminal domain-containing protein" evidence="4">
    <location>
        <begin position="17"/>
        <end position="309"/>
    </location>
</feature>
<dbReference type="PROSITE" id="PS00639">
    <property type="entry name" value="THIOL_PROTEASE_HIS"/>
    <property type="match status" value="1"/>
</dbReference>
<proteinExistence type="inferred from homology"/>
<dbReference type="SUPFAM" id="SSF54001">
    <property type="entry name" value="Cysteine proteinases"/>
    <property type="match status" value="1"/>
</dbReference>
<evidence type="ECO:0000256" key="4">
    <source>
        <dbReference type="SAM" id="SignalP"/>
    </source>
</evidence>
<dbReference type="Pfam" id="PF00112">
    <property type="entry name" value="Peptidase_C1"/>
    <property type="match status" value="1"/>
</dbReference>
<gene>
    <name evidence="6" type="ORF">ECRA1380_LOCUS3814</name>
</gene>
<organism evidence="6">
    <name type="scientific">Euplotes crassus</name>
    <dbReference type="NCBI Taxonomy" id="5936"/>
    <lineage>
        <taxon>Eukaryota</taxon>
        <taxon>Sar</taxon>
        <taxon>Alveolata</taxon>
        <taxon>Ciliophora</taxon>
        <taxon>Intramacronucleata</taxon>
        <taxon>Spirotrichea</taxon>
        <taxon>Hypotrichia</taxon>
        <taxon>Euplotida</taxon>
        <taxon>Euplotidae</taxon>
        <taxon>Moneuplotes</taxon>
    </lineage>
</organism>
<dbReference type="PROSITE" id="PS00139">
    <property type="entry name" value="THIOL_PROTEASE_CYS"/>
    <property type="match status" value="1"/>
</dbReference>
<evidence type="ECO:0000259" key="5">
    <source>
        <dbReference type="SMART" id="SM00645"/>
    </source>
</evidence>
<evidence type="ECO:0000256" key="1">
    <source>
        <dbReference type="ARBA" id="ARBA00008455"/>
    </source>
</evidence>
<evidence type="ECO:0000256" key="2">
    <source>
        <dbReference type="ARBA" id="ARBA00023145"/>
    </source>
</evidence>
<sequence>MKLLICAVLLVSVALASHPINKEIVEEIKQATKLWTPTDPEENIFRFHHTETLVSMLGTKIDHERDMEVGEDMGINDYLEEGENSVPSSFDSRDAWGDICPFNIKDQGACGSCWAFGAIEAFEDRICIQSEGKFTTDLSEQHLVSCDYVGMGCSGGWPLSAFGYLSLMGVPSEECQPYYSGQTGSAWGCKSKCQDTNDSNKRYRCKYPWMNFTNKGIKAEIMKNGPVETTMMVYEDFMSYKEGIYHHVAGKLLGGHAIKLVGWGVEEGVKYWIMANSWSENWGENGYFRIVEGNSSAGNSGFSCTPYAY</sequence>
<comment type="similarity">
    <text evidence="1">Belongs to the peptidase C1 family.</text>
</comment>
<dbReference type="InterPro" id="IPR025661">
    <property type="entry name" value="Pept_asp_AS"/>
</dbReference>
<evidence type="ECO:0000256" key="3">
    <source>
        <dbReference type="ARBA" id="ARBA00023157"/>
    </source>
</evidence>
<dbReference type="InterPro" id="IPR025660">
    <property type="entry name" value="Pept_his_AS"/>
</dbReference>
<protein>
    <recommendedName>
        <fullName evidence="5">Peptidase C1A papain C-terminal domain-containing protein</fullName>
    </recommendedName>
</protein>
<dbReference type="InterPro" id="IPR038765">
    <property type="entry name" value="Papain-like_cys_pep_sf"/>
</dbReference>
<accession>A0A7S3NU23</accession>
<keyword evidence="3" id="KW-1015">Disulfide bond</keyword>
<keyword evidence="4" id="KW-0732">Signal</keyword>
<reference evidence="6" key="1">
    <citation type="submission" date="2021-01" db="EMBL/GenBank/DDBJ databases">
        <authorList>
            <person name="Corre E."/>
            <person name="Pelletier E."/>
            <person name="Niang G."/>
            <person name="Scheremetjew M."/>
            <person name="Finn R."/>
            <person name="Kale V."/>
            <person name="Holt S."/>
            <person name="Cochrane G."/>
            <person name="Meng A."/>
            <person name="Brown T."/>
            <person name="Cohen L."/>
        </authorList>
    </citation>
    <scope>NUCLEOTIDE SEQUENCE</scope>
    <source>
        <strain evidence="6">CT5</strain>
    </source>
</reference>
<dbReference type="GO" id="GO:0008234">
    <property type="term" value="F:cysteine-type peptidase activity"/>
    <property type="evidence" value="ECO:0007669"/>
    <property type="project" value="InterPro"/>
</dbReference>
<dbReference type="EMBL" id="HBIK01008095">
    <property type="protein sequence ID" value="CAE0378855.1"/>
    <property type="molecule type" value="Transcribed_RNA"/>
</dbReference>
<dbReference type="PANTHER" id="PTHR12411">
    <property type="entry name" value="CYSTEINE PROTEASE FAMILY C1-RELATED"/>
    <property type="match status" value="1"/>
</dbReference>
<name>A0A7S3NU23_EUPCR</name>
<keyword evidence="2" id="KW-0865">Zymogen</keyword>
<feature type="domain" description="Peptidase C1A papain C-terminal" evidence="5">
    <location>
        <begin position="86"/>
        <end position="307"/>
    </location>
</feature>
<evidence type="ECO:0000313" key="6">
    <source>
        <dbReference type="EMBL" id="CAE0378855.1"/>
    </source>
</evidence>
<dbReference type="AlphaFoldDB" id="A0A7S3NU23"/>
<dbReference type="PRINTS" id="PR00705">
    <property type="entry name" value="PAPAIN"/>
</dbReference>
<dbReference type="CDD" id="cd02620">
    <property type="entry name" value="Peptidase_C1A_CathepsinB"/>
    <property type="match status" value="1"/>
</dbReference>
<dbReference type="GO" id="GO:0006508">
    <property type="term" value="P:proteolysis"/>
    <property type="evidence" value="ECO:0007669"/>
    <property type="project" value="InterPro"/>
</dbReference>
<dbReference type="InterPro" id="IPR000668">
    <property type="entry name" value="Peptidase_C1A_C"/>
</dbReference>
<dbReference type="InterPro" id="IPR013128">
    <property type="entry name" value="Peptidase_C1A"/>
</dbReference>
<dbReference type="Gene3D" id="3.90.70.10">
    <property type="entry name" value="Cysteine proteinases"/>
    <property type="match status" value="1"/>
</dbReference>